<evidence type="ECO:0000256" key="4">
    <source>
        <dbReference type="ARBA" id="ARBA00022691"/>
    </source>
</evidence>
<keyword evidence="5" id="KW-0819">tRNA processing</keyword>
<name>A0A7C8ZT24_OPUST</name>
<dbReference type="InterPro" id="IPR029026">
    <property type="entry name" value="tRNA_m1G_MTases_N"/>
</dbReference>
<feature type="domain" description="tRNA/rRNA methyltransferase SpoU type" evidence="6">
    <location>
        <begin position="87"/>
        <end position="236"/>
    </location>
</feature>
<keyword evidence="3" id="KW-0808">Transferase</keyword>
<dbReference type="GO" id="GO:0042802">
    <property type="term" value="F:identical protein binding"/>
    <property type="evidence" value="ECO:0007669"/>
    <property type="project" value="UniProtKB-ARBA"/>
</dbReference>
<reference evidence="7" key="2">
    <citation type="submission" date="2020-07" db="EMBL/GenBank/DDBJ databases">
        <authorList>
            <person name="Vera ALvarez R."/>
            <person name="Arias-Moreno D.M."/>
            <person name="Jimenez-Jacinto V."/>
            <person name="Jimenez-Bremont J.F."/>
            <person name="Swaminathan K."/>
            <person name="Moose S.P."/>
            <person name="Guerrero-Gonzalez M.L."/>
            <person name="Marino-Ramirez L."/>
            <person name="Landsman D."/>
            <person name="Rodriguez-Kessler M."/>
            <person name="Delgado-Sanchez P."/>
        </authorList>
    </citation>
    <scope>NUCLEOTIDE SEQUENCE</scope>
    <source>
        <tissue evidence="7">Cladode</tissue>
    </source>
</reference>
<dbReference type="InterPro" id="IPR016914">
    <property type="entry name" value="TrmL"/>
</dbReference>
<dbReference type="Pfam" id="PF00588">
    <property type="entry name" value="SpoU_methylase"/>
    <property type="match status" value="1"/>
</dbReference>
<sequence>MSFSISISSCSSPTSTFFRGRLLFSHSFAARKTEKLLLPHSISSSRSLASRFFSFCALPNSNSEVERANGSSLPHGSGPTADQRHLLQVVLVSPQIPGNTGCIARTCAASGVKLHLVEPLGFRVDDAKLKRAGLDYWPYVVVKVHPSWAEFQRYFSLQGGEKRLLAFTKRGTAIHSDFMYRPGDWLVFGSETGGLPPEALDDCRSETYGGGTLKIPMVDTYVRCLNLSVSVGIAVYEAARQLNYEQLQCSSENCIDDESPFIIEDIFA</sequence>
<keyword evidence="2" id="KW-0489">Methyltransferase</keyword>
<evidence type="ECO:0000259" key="6">
    <source>
        <dbReference type="Pfam" id="PF00588"/>
    </source>
</evidence>
<evidence type="ECO:0000256" key="5">
    <source>
        <dbReference type="ARBA" id="ARBA00022694"/>
    </source>
</evidence>
<keyword evidence="4" id="KW-0949">S-adenosyl-L-methionine</keyword>
<evidence type="ECO:0000256" key="3">
    <source>
        <dbReference type="ARBA" id="ARBA00022679"/>
    </source>
</evidence>
<accession>A0A7C8ZT24</accession>
<dbReference type="PANTHER" id="PTHR42971:SF1">
    <property type="entry name" value="TRNA (CYTIDINE(34)-2'-O)-METHYLTRANSFERASE"/>
    <property type="match status" value="1"/>
</dbReference>
<evidence type="ECO:0000313" key="7">
    <source>
        <dbReference type="EMBL" id="MBA4651018.1"/>
    </source>
</evidence>
<dbReference type="CDD" id="cd18094">
    <property type="entry name" value="SpoU-like_TrmL"/>
    <property type="match status" value="1"/>
</dbReference>
<reference evidence="7" key="1">
    <citation type="journal article" date="2013" name="J. Plant Res.">
        <title>Effect of fungi and light on seed germination of three Opuntia species from semiarid lands of central Mexico.</title>
        <authorList>
            <person name="Delgado-Sanchez P."/>
            <person name="Jimenez-Bremont J.F."/>
            <person name="Guerrero-Gonzalez Mde L."/>
            <person name="Flores J."/>
        </authorList>
    </citation>
    <scope>NUCLEOTIDE SEQUENCE</scope>
    <source>
        <tissue evidence="7">Cladode</tissue>
    </source>
</reference>
<dbReference type="SUPFAM" id="SSF75217">
    <property type="entry name" value="alpha/beta knot"/>
    <property type="match status" value="1"/>
</dbReference>
<protein>
    <recommendedName>
        <fullName evidence="6">tRNA/rRNA methyltransferase SpoU type domain-containing protein</fullName>
    </recommendedName>
</protein>
<keyword evidence="1" id="KW-0963">Cytoplasm</keyword>
<evidence type="ECO:0000256" key="1">
    <source>
        <dbReference type="ARBA" id="ARBA00022490"/>
    </source>
</evidence>
<dbReference type="AlphaFoldDB" id="A0A7C8ZT24"/>
<evidence type="ECO:0000256" key="2">
    <source>
        <dbReference type="ARBA" id="ARBA00022603"/>
    </source>
</evidence>
<dbReference type="FunFam" id="3.40.1280.10:FF:000002">
    <property type="entry name" value="Peptidylprolyl isomerase"/>
    <property type="match status" value="1"/>
</dbReference>
<dbReference type="InterPro" id="IPR029028">
    <property type="entry name" value="Alpha/beta_knot_MTases"/>
</dbReference>
<dbReference type="HAMAP" id="MF_01885">
    <property type="entry name" value="tRNA_methyltr_TrmL"/>
    <property type="match status" value="1"/>
</dbReference>
<dbReference type="GO" id="GO:0008173">
    <property type="term" value="F:RNA methyltransferase activity"/>
    <property type="evidence" value="ECO:0007669"/>
    <property type="project" value="InterPro"/>
</dbReference>
<dbReference type="GO" id="GO:0002130">
    <property type="term" value="P:wobble position ribose methylation"/>
    <property type="evidence" value="ECO:0007669"/>
    <property type="project" value="TreeGrafter"/>
</dbReference>
<proteinExistence type="inferred from homology"/>
<dbReference type="EMBL" id="GISG01167911">
    <property type="protein sequence ID" value="MBA4651018.1"/>
    <property type="molecule type" value="Transcribed_RNA"/>
</dbReference>
<dbReference type="PANTHER" id="PTHR42971">
    <property type="entry name" value="TRNA (CYTIDINE(34)-2'-O)-METHYLTRANSFERASE"/>
    <property type="match status" value="1"/>
</dbReference>
<dbReference type="Gene3D" id="3.40.1280.10">
    <property type="match status" value="1"/>
</dbReference>
<dbReference type="GO" id="GO:0003723">
    <property type="term" value="F:RNA binding"/>
    <property type="evidence" value="ECO:0007669"/>
    <property type="project" value="InterPro"/>
</dbReference>
<organism evidence="7">
    <name type="scientific">Opuntia streptacantha</name>
    <name type="common">Prickly pear cactus</name>
    <name type="synonym">Opuntia cardona</name>
    <dbReference type="NCBI Taxonomy" id="393608"/>
    <lineage>
        <taxon>Eukaryota</taxon>
        <taxon>Viridiplantae</taxon>
        <taxon>Streptophyta</taxon>
        <taxon>Embryophyta</taxon>
        <taxon>Tracheophyta</taxon>
        <taxon>Spermatophyta</taxon>
        <taxon>Magnoliopsida</taxon>
        <taxon>eudicotyledons</taxon>
        <taxon>Gunneridae</taxon>
        <taxon>Pentapetalae</taxon>
        <taxon>Caryophyllales</taxon>
        <taxon>Cactineae</taxon>
        <taxon>Cactaceae</taxon>
        <taxon>Opuntioideae</taxon>
        <taxon>Opuntia</taxon>
    </lineage>
</organism>
<dbReference type="InterPro" id="IPR001537">
    <property type="entry name" value="SpoU_MeTrfase"/>
</dbReference>